<evidence type="ECO:0000313" key="4">
    <source>
        <dbReference type="Proteomes" id="UP001295684"/>
    </source>
</evidence>
<name>A0AAD1U742_EUPCR</name>
<feature type="compositionally biased region" description="Polar residues" evidence="2">
    <location>
        <begin position="94"/>
        <end position="114"/>
    </location>
</feature>
<evidence type="ECO:0000256" key="1">
    <source>
        <dbReference type="SAM" id="Coils"/>
    </source>
</evidence>
<comment type="caution">
    <text evidence="3">The sequence shown here is derived from an EMBL/GenBank/DDBJ whole genome shotgun (WGS) entry which is preliminary data.</text>
</comment>
<sequence length="652" mass="76512">MKDDHFVTTNQLSFVDHHPHRRSHCGLGLSKNKAIQQDLSVSRSAQREHSQSMNRYKSPNMLERYKIDGNIVCAGVRNMNPSLYQKPMRKGSKNKSFNHPSLKSNSVFYETSPNMRDDDSERYLTTSQLMHNLGKVKNNQSVLSHRMFQVNGKIAERITRKNNCNTKNMSSFEFSHNRKGNTKSEEPTIQRKPTFKIREVTQFDKGAMEIWELKKSPKNNEKKQETKESVSNLMKTVNKFQKSLASKAPPSQKSFPEDRLIPVKKSENPTKENKVSHQARPMTKIESTILNENKQIQNKNMDFRRYSMQSPTFNPDKLDFHHRSPPKNFENPPDETNTVFLDLCDKAGSEDRFPEEDLQAAVLSNAFEKHQERQEKERYTRYVTNFRNDMKIPSTQPSKYELQKEMLTNKPTPRTNGVTLEFSGDPRQIVHQSKSKNRNIYKELCYRDIVSRQNANIPKVDAGTILEIHPDEKFTRVKKMCEDQRKSGILDQIRSNKLKKEYAIDLKKAEQQQFNKHWDEVNKRAAKIERSKKMAEVNFMTEERHKLEAKKLRRYAEDQIEKQRAKRVNQKLAQKYMREGNRYSQQKNEIKMALETQMREKRQRAVNEKNKQRLVINSCRKNVISTPRQESLATNRFNTNQSGILHTSRIVL</sequence>
<feature type="coiled-coil region" evidence="1">
    <location>
        <begin position="555"/>
        <end position="611"/>
    </location>
</feature>
<gene>
    <name evidence="3" type="ORF">ECRASSUSDP1_LOCUS1558</name>
</gene>
<feature type="region of interest" description="Disordered" evidence="2">
    <location>
        <begin position="87"/>
        <end position="116"/>
    </location>
</feature>
<dbReference type="Proteomes" id="UP001295684">
    <property type="component" value="Unassembled WGS sequence"/>
</dbReference>
<reference evidence="3" key="1">
    <citation type="submission" date="2023-07" db="EMBL/GenBank/DDBJ databases">
        <authorList>
            <consortium name="AG Swart"/>
            <person name="Singh M."/>
            <person name="Singh A."/>
            <person name="Seah K."/>
            <person name="Emmerich C."/>
        </authorList>
    </citation>
    <scope>NUCLEOTIDE SEQUENCE</scope>
    <source>
        <strain evidence="3">DP1</strain>
    </source>
</reference>
<evidence type="ECO:0000256" key="2">
    <source>
        <dbReference type="SAM" id="MobiDB-lite"/>
    </source>
</evidence>
<dbReference type="AlphaFoldDB" id="A0AAD1U742"/>
<evidence type="ECO:0000313" key="3">
    <source>
        <dbReference type="EMBL" id="CAI2360259.1"/>
    </source>
</evidence>
<proteinExistence type="predicted"/>
<accession>A0AAD1U742</accession>
<organism evidence="3 4">
    <name type="scientific">Euplotes crassus</name>
    <dbReference type="NCBI Taxonomy" id="5936"/>
    <lineage>
        <taxon>Eukaryota</taxon>
        <taxon>Sar</taxon>
        <taxon>Alveolata</taxon>
        <taxon>Ciliophora</taxon>
        <taxon>Intramacronucleata</taxon>
        <taxon>Spirotrichea</taxon>
        <taxon>Hypotrichia</taxon>
        <taxon>Euplotida</taxon>
        <taxon>Euplotidae</taxon>
        <taxon>Moneuplotes</taxon>
    </lineage>
</organism>
<dbReference type="EMBL" id="CAMPGE010001469">
    <property type="protein sequence ID" value="CAI2360259.1"/>
    <property type="molecule type" value="Genomic_DNA"/>
</dbReference>
<feature type="region of interest" description="Disordered" evidence="2">
    <location>
        <begin position="166"/>
        <end position="187"/>
    </location>
</feature>
<keyword evidence="1" id="KW-0175">Coiled coil</keyword>
<keyword evidence="4" id="KW-1185">Reference proteome</keyword>
<protein>
    <submittedName>
        <fullName evidence="3">Uncharacterized protein</fullName>
    </submittedName>
</protein>